<keyword evidence="6" id="KW-0547">Nucleotide-binding</keyword>
<comment type="caution">
    <text evidence="13">The sequence shown here is derived from an EMBL/GenBank/DDBJ whole genome shotgun (WGS) entry which is preliminary data.</text>
</comment>
<dbReference type="Gene3D" id="3.40.1310.20">
    <property type="match status" value="1"/>
</dbReference>
<evidence type="ECO:0000256" key="2">
    <source>
        <dbReference type="ARBA" id="ARBA00022695"/>
    </source>
</evidence>
<accession>A0AAE0W2K9</accession>
<keyword evidence="3" id="KW-0235">DNA replication</keyword>
<evidence type="ECO:0000256" key="3">
    <source>
        <dbReference type="ARBA" id="ARBA00022705"/>
    </source>
</evidence>
<dbReference type="GO" id="GO:0016779">
    <property type="term" value="F:nucleotidyltransferase activity"/>
    <property type="evidence" value="ECO:0007669"/>
    <property type="project" value="UniProtKB-KW"/>
</dbReference>
<keyword evidence="9" id="KW-0190">Covalent protein-DNA linkage</keyword>
<keyword evidence="5" id="KW-0479">Metal-binding</keyword>
<reference evidence="13" key="2">
    <citation type="journal article" date="2021" name="Genome Biol. Evol.">
        <title>Developing a high-quality reference genome for a parasitic bivalve with doubly uniparental inheritance (Bivalvia: Unionida).</title>
        <authorList>
            <person name="Smith C.H."/>
        </authorList>
    </citation>
    <scope>NUCLEOTIDE SEQUENCE</scope>
    <source>
        <strain evidence="13">CHS0354</strain>
        <tissue evidence="13">Mantle</tissue>
    </source>
</reference>
<evidence type="ECO:0000259" key="12">
    <source>
        <dbReference type="PROSITE" id="PS52020"/>
    </source>
</evidence>
<reference evidence="13" key="1">
    <citation type="journal article" date="2021" name="Genome Biol. Evol.">
        <title>A High-Quality Reference Genome for a Parasitic Bivalve with Doubly Uniparental Inheritance (Bivalvia: Unionida).</title>
        <authorList>
            <person name="Smith C.H."/>
        </authorList>
    </citation>
    <scope>NUCLEOTIDE SEQUENCE</scope>
    <source>
        <strain evidence="13">CHS0354</strain>
    </source>
</reference>
<proteinExistence type="predicted"/>
<keyword evidence="4" id="KW-0540">Nuclease</keyword>
<evidence type="ECO:0000256" key="9">
    <source>
        <dbReference type="ARBA" id="ARBA00023124"/>
    </source>
</evidence>
<dbReference type="AlphaFoldDB" id="A0AAE0W2K9"/>
<protein>
    <recommendedName>
        <fullName evidence="12">CRESS-DNA virus Rep endonuclease domain-containing protein</fullName>
    </recommendedName>
</protein>
<keyword evidence="10" id="KW-0238">DNA-binding</keyword>
<dbReference type="GO" id="GO:0004519">
    <property type="term" value="F:endonuclease activity"/>
    <property type="evidence" value="ECO:0007669"/>
    <property type="project" value="UniProtKB-KW"/>
</dbReference>
<evidence type="ECO:0000256" key="11">
    <source>
        <dbReference type="SAM" id="MobiDB-lite"/>
    </source>
</evidence>
<dbReference type="GO" id="GO:0006260">
    <property type="term" value="P:DNA replication"/>
    <property type="evidence" value="ECO:0007669"/>
    <property type="project" value="UniProtKB-KW"/>
</dbReference>
<evidence type="ECO:0000256" key="1">
    <source>
        <dbReference type="ARBA" id="ARBA00022679"/>
    </source>
</evidence>
<dbReference type="InterPro" id="IPR049912">
    <property type="entry name" value="CRESS_DNA_REP"/>
</dbReference>
<dbReference type="GO" id="GO:0016787">
    <property type="term" value="F:hydrolase activity"/>
    <property type="evidence" value="ECO:0007669"/>
    <property type="project" value="UniProtKB-KW"/>
</dbReference>
<dbReference type="Pfam" id="PF02407">
    <property type="entry name" value="Viral_Rep"/>
    <property type="match status" value="1"/>
</dbReference>
<dbReference type="PROSITE" id="PS52020">
    <property type="entry name" value="CRESS_DNA_REP"/>
    <property type="match status" value="1"/>
</dbReference>
<keyword evidence="2" id="KW-0548">Nucleotidyltransferase</keyword>
<keyword evidence="1" id="KW-0808">Transferase</keyword>
<dbReference type="GO" id="GO:0003677">
    <property type="term" value="F:DNA binding"/>
    <property type="evidence" value="ECO:0007669"/>
    <property type="project" value="UniProtKB-KW"/>
</dbReference>
<evidence type="ECO:0000313" key="14">
    <source>
        <dbReference type="Proteomes" id="UP001195483"/>
    </source>
</evidence>
<gene>
    <name evidence="13" type="ORF">CHS0354_016408</name>
</gene>
<keyword evidence="14" id="KW-1185">Reference proteome</keyword>
<evidence type="ECO:0000256" key="8">
    <source>
        <dbReference type="ARBA" id="ARBA00022801"/>
    </source>
</evidence>
<evidence type="ECO:0000256" key="7">
    <source>
        <dbReference type="ARBA" id="ARBA00022759"/>
    </source>
</evidence>
<dbReference type="GO" id="GO:0000166">
    <property type="term" value="F:nucleotide binding"/>
    <property type="evidence" value="ECO:0007669"/>
    <property type="project" value="UniProtKB-KW"/>
</dbReference>
<keyword evidence="7" id="KW-0255">Endonuclease</keyword>
<evidence type="ECO:0000256" key="6">
    <source>
        <dbReference type="ARBA" id="ARBA00022741"/>
    </source>
</evidence>
<dbReference type="EMBL" id="JAEAOA010001012">
    <property type="protein sequence ID" value="KAK3599146.1"/>
    <property type="molecule type" value="Genomic_DNA"/>
</dbReference>
<evidence type="ECO:0000256" key="5">
    <source>
        <dbReference type="ARBA" id="ARBA00022723"/>
    </source>
</evidence>
<organism evidence="13 14">
    <name type="scientific">Potamilus streckersoni</name>
    <dbReference type="NCBI Taxonomy" id="2493646"/>
    <lineage>
        <taxon>Eukaryota</taxon>
        <taxon>Metazoa</taxon>
        <taxon>Spiralia</taxon>
        <taxon>Lophotrochozoa</taxon>
        <taxon>Mollusca</taxon>
        <taxon>Bivalvia</taxon>
        <taxon>Autobranchia</taxon>
        <taxon>Heteroconchia</taxon>
        <taxon>Palaeoheterodonta</taxon>
        <taxon>Unionida</taxon>
        <taxon>Unionoidea</taxon>
        <taxon>Unionidae</taxon>
        <taxon>Ambleminae</taxon>
        <taxon>Lampsilini</taxon>
        <taxon>Potamilus</taxon>
    </lineage>
</organism>
<name>A0AAE0W2K9_9BIVA</name>
<evidence type="ECO:0000256" key="10">
    <source>
        <dbReference type="ARBA" id="ARBA00023125"/>
    </source>
</evidence>
<keyword evidence="8" id="KW-0378">Hydrolase</keyword>
<feature type="region of interest" description="Disordered" evidence="11">
    <location>
        <begin position="38"/>
        <end position="57"/>
    </location>
</feature>
<dbReference type="Proteomes" id="UP001195483">
    <property type="component" value="Unassembled WGS sequence"/>
</dbReference>
<evidence type="ECO:0000256" key="4">
    <source>
        <dbReference type="ARBA" id="ARBA00022722"/>
    </source>
</evidence>
<feature type="domain" description="CRESS-DNA virus Rep endonuclease" evidence="12">
    <location>
        <begin position="62"/>
        <end position="160"/>
    </location>
</feature>
<evidence type="ECO:0000313" key="13">
    <source>
        <dbReference type="EMBL" id="KAK3599146.1"/>
    </source>
</evidence>
<reference evidence="13" key="3">
    <citation type="submission" date="2023-05" db="EMBL/GenBank/DDBJ databases">
        <authorList>
            <person name="Smith C.H."/>
        </authorList>
    </citation>
    <scope>NUCLEOTIDE SEQUENCE</scope>
    <source>
        <strain evidence="13">CHS0354</strain>
        <tissue evidence="13">Mantle</tissue>
    </source>
</reference>
<dbReference type="GO" id="GO:0046872">
    <property type="term" value="F:metal ion binding"/>
    <property type="evidence" value="ECO:0007669"/>
    <property type="project" value="UniProtKB-KW"/>
</dbReference>
<sequence length="269" mass="30862">MFVLNVDENIVIGTPKMHLVKKQGLHYQQYQKALSQETGTSSSAISDGGSERDSRTPEALNREYINGLYIQQPKPTTENIKGEMEAWLEKIVFAICGNKVEKNNTPYIQGLLHLVRRIRRATLEKLIGSRVHLEVARGTDQQNEKYCSKGGNVFIKTGVPQSGDKEGGVKLQSSKDVRHLLKCSQRDSWTSILEENPDVIPEVVRHFKSIKTLANIMHKDDLAKNLQNELSGIIYWNWQHDVRRICLEKPHPRRVHWYWDYNGLTGKTF</sequence>